<evidence type="ECO:0000313" key="18">
    <source>
        <dbReference type="Proteomes" id="UP001327560"/>
    </source>
</evidence>
<evidence type="ECO:0000256" key="13">
    <source>
        <dbReference type="ARBA" id="ARBA00047899"/>
    </source>
</evidence>
<evidence type="ECO:0000256" key="6">
    <source>
        <dbReference type="ARBA" id="ARBA00022679"/>
    </source>
</evidence>
<feature type="domain" description="Protein kinase" evidence="16">
    <location>
        <begin position="94"/>
        <end position="338"/>
    </location>
</feature>
<dbReference type="SMART" id="SM00810">
    <property type="entry name" value="Alpha-amyl_C2"/>
    <property type="match status" value="1"/>
</dbReference>
<dbReference type="SUPFAM" id="SSF51011">
    <property type="entry name" value="Glycosyl hydrolase domain"/>
    <property type="match status" value="1"/>
</dbReference>
<dbReference type="Pfam" id="PF00069">
    <property type="entry name" value="Pkinase"/>
    <property type="match status" value="1"/>
</dbReference>
<comment type="catalytic activity">
    <reaction evidence="1">
        <text>Endohydrolysis of (1-&gt;4)-alpha-D-glucosidic linkages in polysaccharides containing three or more (1-&gt;4)-alpha-linked D-glucose units.</text>
        <dbReference type="EC" id="3.2.1.1"/>
    </reaction>
</comment>
<evidence type="ECO:0000256" key="4">
    <source>
        <dbReference type="ARBA" id="ARBA00011245"/>
    </source>
</evidence>
<dbReference type="SMART" id="SM00220">
    <property type="entry name" value="S_TKc"/>
    <property type="match status" value="1"/>
</dbReference>
<keyword evidence="18" id="KW-1185">Reference proteome</keyword>
<dbReference type="GO" id="GO:0004674">
    <property type="term" value="F:protein serine/threonine kinase activity"/>
    <property type="evidence" value="ECO:0007669"/>
    <property type="project" value="UniProtKB-KW"/>
</dbReference>
<dbReference type="EMBL" id="CP136898">
    <property type="protein sequence ID" value="WOL19990.1"/>
    <property type="molecule type" value="Genomic_DNA"/>
</dbReference>
<keyword evidence="7" id="KW-0547">Nucleotide-binding</keyword>
<gene>
    <name evidence="17" type="ORF">Cni_G28792</name>
</gene>
<dbReference type="Proteomes" id="UP001327560">
    <property type="component" value="Chromosome 9"/>
</dbReference>
<reference evidence="17 18" key="1">
    <citation type="submission" date="2023-10" db="EMBL/GenBank/DDBJ databases">
        <title>Chromosome-scale genome assembly provides insights into flower coloration mechanisms of Canna indica.</title>
        <authorList>
            <person name="Li C."/>
        </authorList>
    </citation>
    <scope>NUCLEOTIDE SEQUENCE [LARGE SCALE GENOMIC DNA]</scope>
    <source>
        <tissue evidence="17">Flower</tissue>
    </source>
</reference>
<evidence type="ECO:0000256" key="2">
    <source>
        <dbReference type="ARBA" id="ARBA00001913"/>
    </source>
</evidence>
<dbReference type="AlphaFoldDB" id="A0AAQ3L426"/>
<dbReference type="InterPro" id="IPR011009">
    <property type="entry name" value="Kinase-like_dom_sf"/>
</dbReference>
<evidence type="ECO:0000256" key="14">
    <source>
        <dbReference type="ARBA" id="ARBA00048679"/>
    </source>
</evidence>
<dbReference type="Gene3D" id="1.10.510.10">
    <property type="entry name" value="Transferase(Phosphotransferase) domain 1"/>
    <property type="match status" value="1"/>
</dbReference>
<keyword evidence="9" id="KW-0378">Hydrolase</keyword>
<accession>A0AAQ3L426</accession>
<comment type="catalytic activity">
    <reaction evidence="13">
        <text>L-threonyl-[protein] + ATP = O-phospho-L-threonyl-[protein] + ADP + H(+)</text>
        <dbReference type="Rhea" id="RHEA:46608"/>
        <dbReference type="Rhea" id="RHEA-COMP:11060"/>
        <dbReference type="Rhea" id="RHEA-COMP:11605"/>
        <dbReference type="ChEBI" id="CHEBI:15378"/>
        <dbReference type="ChEBI" id="CHEBI:30013"/>
        <dbReference type="ChEBI" id="CHEBI:30616"/>
        <dbReference type="ChEBI" id="CHEBI:61977"/>
        <dbReference type="ChEBI" id="CHEBI:456216"/>
        <dbReference type="EC" id="2.7.11.1"/>
    </reaction>
</comment>
<comment type="cofactor">
    <cofactor evidence="2">
        <name>Ca(2+)</name>
        <dbReference type="ChEBI" id="CHEBI:29108"/>
    </cofactor>
</comment>
<evidence type="ECO:0000256" key="12">
    <source>
        <dbReference type="ARBA" id="ARBA00023295"/>
    </source>
</evidence>
<feature type="compositionally biased region" description="Low complexity" evidence="15">
    <location>
        <begin position="248"/>
        <end position="263"/>
    </location>
</feature>
<dbReference type="GO" id="GO:0004556">
    <property type="term" value="F:alpha-amylase activity"/>
    <property type="evidence" value="ECO:0007669"/>
    <property type="project" value="UniProtKB-EC"/>
</dbReference>
<dbReference type="PANTHER" id="PTHR45637">
    <property type="entry name" value="FLIPPASE KINASE 1-RELATED"/>
    <property type="match status" value="1"/>
</dbReference>
<dbReference type="PROSITE" id="PS50011">
    <property type="entry name" value="PROTEIN_KINASE_DOM"/>
    <property type="match status" value="1"/>
</dbReference>
<dbReference type="GO" id="GO:0005975">
    <property type="term" value="P:carbohydrate metabolic process"/>
    <property type="evidence" value="ECO:0007669"/>
    <property type="project" value="InterPro"/>
</dbReference>
<organism evidence="17 18">
    <name type="scientific">Canna indica</name>
    <name type="common">Indian-shot</name>
    <dbReference type="NCBI Taxonomy" id="4628"/>
    <lineage>
        <taxon>Eukaryota</taxon>
        <taxon>Viridiplantae</taxon>
        <taxon>Streptophyta</taxon>
        <taxon>Embryophyta</taxon>
        <taxon>Tracheophyta</taxon>
        <taxon>Spermatophyta</taxon>
        <taxon>Magnoliopsida</taxon>
        <taxon>Liliopsida</taxon>
        <taxon>Zingiberales</taxon>
        <taxon>Cannaceae</taxon>
        <taxon>Canna</taxon>
    </lineage>
</organism>
<dbReference type="FunFam" id="1.10.510.10:FF:000294">
    <property type="entry name" value="Serine/threonine-protein kinase OXI1"/>
    <property type="match status" value="1"/>
</dbReference>
<protein>
    <submittedName>
        <fullName evidence="17">Serine/threonine-protein kinase UCN-like</fullName>
    </submittedName>
</protein>
<proteinExistence type="inferred from homology"/>
<evidence type="ECO:0000256" key="11">
    <source>
        <dbReference type="ARBA" id="ARBA00023277"/>
    </source>
</evidence>
<keyword evidence="6" id="KW-0808">Transferase</keyword>
<sequence>MVTLDLQSTITNIDHDRSFELAFRSIFVLLQSELIKDELIMLQGFNWESWRQQGGWYNSLKDKVADIANAGVTHFYDHFFDWGLKSNISMLAAIREENGINPGSRLNILAFDADLYVAMIDEKVITKIGPRYDVGPLIPSNFEVVASATALVTPSCRRFWGRWRRARELLAWAVPFCPGVDLHALRQSLSPDAAFSPAAIRFYLFELVDALGHLHSLRVAYRDLKPENILLQSSGHVTLTDFDLSRHLPPSTTSPSSTSSSASPVPPHPHDSRSRRRHCCHLTCIFDFGGATLPVEADHHYHYHLKKARSARVSPVSRRHPSFSCPPREGIGRSRSWG</sequence>
<keyword evidence="10" id="KW-0067">ATP-binding</keyword>
<evidence type="ECO:0000256" key="10">
    <source>
        <dbReference type="ARBA" id="ARBA00022840"/>
    </source>
</evidence>
<evidence type="ECO:0000313" key="17">
    <source>
        <dbReference type="EMBL" id="WOL19990.1"/>
    </source>
</evidence>
<dbReference type="InterPro" id="IPR013780">
    <property type="entry name" value="Glyco_hydro_b"/>
</dbReference>
<comment type="similarity">
    <text evidence="3">Belongs to the protein kinase superfamily. AGC Ser/Thr protein kinase family.</text>
</comment>
<dbReference type="InterPro" id="IPR000719">
    <property type="entry name" value="Prot_kinase_dom"/>
</dbReference>
<evidence type="ECO:0000256" key="15">
    <source>
        <dbReference type="SAM" id="MobiDB-lite"/>
    </source>
</evidence>
<evidence type="ECO:0000259" key="16">
    <source>
        <dbReference type="PROSITE" id="PS50011"/>
    </source>
</evidence>
<evidence type="ECO:0000256" key="5">
    <source>
        <dbReference type="ARBA" id="ARBA00022527"/>
    </source>
</evidence>
<keyword evidence="12" id="KW-0326">Glycosidase</keyword>
<keyword evidence="5" id="KW-0723">Serine/threonine-protein kinase</keyword>
<keyword evidence="8 17" id="KW-0418">Kinase</keyword>
<evidence type="ECO:0000256" key="3">
    <source>
        <dbReference type="ARBA" id="ARBA00009903"/>
    </source>
</evidence>
<evidence type="ECO:0000256" key="8">
    <source>
        <dbReference type="ARBA" id="ARBA00022777"/>
    </source>
</evidence>
<comment type="subunit">
    <text evidence="4">Monomer.</text>
</comment>
<evidence type="ECO:0000256" key="7">
    <source>
        <dbReference type="ARBA" id="ARBA00022741"/>
    </source>
</evidence>
<feature type="region of interest" description="Disordered" evidence="15">
    <location>
        <begin position="308"/>
        <end position="338"/>
    </location>
</feature>
<dbReference type="InterPro" id="IPR008271">
    <property type="entry name" value="Ser/Thr_kinase_AS"/>
</dbReference>
<dbReference type="SUPFAM" id="SSF56112">
    <property type="entry name" value="Protein kinase-like (PK-like)"/>
    <property type="match status" value="1"/>
</dbReference>
<keyword evidence="11" id="KW-0119">Carbohydrate metabolism</keyword>
<dbReference type="InterPro" id="IPR012850">
    <property type="entry name" value="A-amylase_bs_C"/>
</dbReference>
<feature type="region of interest" description="Disordered" evidence="15">
    <location>
        <begin position="248"/>
        <end position="275"/>
    </location>
</feature>
<dbReference type="PROSITE" id="PS00108">
    <property type="entry name" value="PROTEIN_KINASE_ST"/>
    <property type="match status" value="1"/>
</dbReference>
<dbReference type="GO" id="GO:0005524">
    <property type="term" value="F:ATP binding"/>
    <property type="evidence" value="ECO:0007669"/>
    <property type="project" value="UniProtKB-KW"/>
</dbReference>
<name>A0AAQ3L426_9LILI</name>
<dbReference type="Gene3D" id="2.60.40.1180">
    <property type="entry name" value="Golgi alpha-mannosidase II"/>
    <property type="match status" value="1"/>
</dbReference>
<evidence type="ECO:0000256" key="9">
    <source>
        <dbReference type="ARBA" id="ARBA00022801"/>
    </source>
</evidence>
<evidence type="ECO:0000256" key="1">
    <source>
        <dbReference type="ARBA" id="ARBA00000548"/>
    </source>
</evidence>
<dbReference type="GO" id="GO:0005509">
    <property type="term" value="F:calcium ion binding"/>
    <property type="evidence" value="ECO:0007669"/>
    <property type="project" value="InterPro"/>
</dbReference>
<comment type="catalytic activity">
    <reaction evidence="14">
        <text>L-seryl-[protein] + ATP = O-phospho-L-seryl-[protein] + ADP + H(+)</text>
        <dbReference type="Rhea" id="RHEA:17989"/>
        <dbReference type="Rhea" id="RHEA-COMP:9863"/>
        <dbReference type="Rhea" id="RHEA-COMP:11604"/>
        <dbReference type="ChEBI" id="CHEBI:15378"/>
        <dbReference type="ChEBI" id="CHEBI:29999"/>
        <dbReference type="ChEBI" id="CHEBI:30616"/>
        <dbReference type="ChEBI" id="CHEBI:83421"/>
        <dbReference type="ChEBI" id="CHEBI:456216"/>
        <dbReference type="EC" id="2.7.11.1"/>
    </reaction>
</comment>
<dbReference type="Gene3D" id="3.20.20.80">
    <property type="entry name" value="Glycosidases"/>
    <property type="match status" value="1"/>
</dbReference>
<dbReference type="Pfam" id="PF07821">
    <property type="entry name" value="Alpha-amyl_C2"/>
    <property type="match status" value="1"/>
</dbReference>